<proteinExistence type="inferred from homology"/>
<evidence type="ECO:0000313" key="8">
    <source>
        <dbReference type="EMBL" id="SPD72446.1"/>
    </source>
</evidence>
<evidence type="ECO:0000256" key="2">
    <source>
        <dbReference type="ARBA" id="ARBA00008806"/>
    </source>
</evidence>
<keyword evidence="4 7" id="KW-0812">Transmembrane</keyword>
<dbReference type="CDD" id="cd01127">
    <property type="entry name" value="TrwB_TraG_TraD_VirD4"/>
    <property type="match status" value="1"/>
</dbReference>
<dbReference type="PANTHER" id="PTHR37937:SF1">
    <property type="entry name" value="CONJUGATIVE TRANSFER: DNA TRANSPORT"/>
    <property type="match status" value="1"/>
</dbReference>
<accession>A0A445MSK7</accession>
<evidence type="ECO:0000256" key="3">
    <source>
        <dbReference type="ARBA" id="ARBA00022475"/>
    </source>
</evidence>
<dbReference type="SUPFAM" id="SSF52540">
    <property type="entry name" value="P-loop containing nucleoside triphosphate hydrolases"/>
    <property type="match status" value="1"/>
</dbReference>
<dbReference type="GO" id="GO:0005886">
    <property type="term" value="C:plasma membrane"/>
    <property type="evidence" value="ECO:0007669"/>
    <property type="project" value="UniProtKB-SubCell"/>
</dbReference>
<keyword evidence="5 7" id="KW-1133">Transmembrane helix</keyword>
<feature type="transmembrane region" description="Helical" evidence="7">
    <location>
        <begin position="12"/>
        <end position="37"/>
    </location>
</feature>
<organism evidence="8">
    <name type="scientific">uncultured Desulfobacterium sp</name>
    <dbReference type="NCBI Taxonomy" id="201089"/>
    <lineage>
        <taxon>Bacteria</taxon>
        <taxon>Pseudomonadati</taxon>
        <taxon>Thermodesulfobacteriota</taxon>
        <taxon>Desulfobacteria</taxon>
        <taxon>Desulfobacterales</taxon>
        <taxon>Desulfobacteriaceae</taxon>
        <taxon>Desulfobacterium</taxon>
        <taxon>environmental samples</taxon>
    </lineage>
</organism>
<sequence length="713" mass="81405">MTNGSRVRPVNIFYGHVMLGLTCLVFQLWGTTQYVAYSLGFQPQLGNPLFLIKGIRFYVPWAWFSWAYSFESYAPSVFDKASWITYVSFFLMFFLMLVLAIRRAKQKRSSGAYGTARWAETKELKAFGIISSGSLPEGVVLAQTYDAGYRSETGADNQVRWVMTHKGKHILVHNGPEHVFIFAPTRSGKGVGIVIPTLVNWFRSAIIIDIKKELWFATAGFRNRFSHCLRFEPTTTDSVRFNPLMEIRRGNYEVRDAQNIADILVDPEGAKEYLDHWEKTGHSLLVGAILLVLYSEKNKSLEGVANFLSNPNSNIFATLTRMQKTPHLGAKPHPVVARCAREMLNKSENELSGVVSTAMSFLSLYRDPIIAQNTSRSDFKIMDLMNSRHPISLYIIIPPSDLDRTRPLIRLMLNQIGRRLTESMFQDHTKDGATGPESYKHRLLLLMDEFPVLGRLNFFETELAYLAGYGIKCVLIAQSLNQIEKAYGQNNSILDNSHIRITFGALDERTAKRISDLLGQATEYRRQLNFAGNRLAPWLGHLMASEQESPRQLLTQGEILQLPGDDALIMIGNMPPYRAKKIMFYQDDRFKYRVNLPCPESILRNDNQNNLPDYEELFPDEKGMQCDETGVSHEKLISSDPYYDSVDPDPEEQEKDMDIFESEIFFDDIDQTEERDISEDRQNAIDQHLQFSNKSTKTRIRAIDLSDEGDLPL</sequence>
<dbReference type="AlphaFoldDB" id="A0A445MSK7"/>
<keyword evidence="3" id="KW-1003">Cell membrane</keyword>
<keyword evidence="6 7" id="KW-0472">Membrane</keyword>
<evidence type="ECO:0000256" key="4">
    <source>
        <dbReference type="ARBA" id="ARBA00022692"/>
    </source>
</evidence>
<protein>
    <submittedName>
        <fullName evidence="8">TRAG family protein</fullName>
    </submittedName>
</protein>
<comment type="subcellular location">
    <subcellularLocation>
        <location evidence="1">Cell membrane</location>
        <topology evidence="1">Multi-pass membrane protein</topology>
    </subcellularLocation>
</comment>
<evidence type="ECO:0000256" key="1">
    <source>
        <dbReference type="ARBA" id="ARBA00004651"/>
    </source>
</evidence>
<name>A0A445MSK7_9BACT</name>
<dbReference type="Pfam" id="PF02534">
    <property type="entry name" value="T4SS-DNA_transf"/>
    <property type="match status" value="1"/>
</dbReference>
<dbReference type="InterPro" id="IPR051539">
    <property type="entry name" value="T4SS-coupling_protein"/>
</dbReference>
<comment type="similarity">
    <text evidence="2">Belongs to the VirD4/TraG family.</text>
</comment>
<gene>
    <name evidence="8" type="ORF">PITCH_A1370013</name>
</gene>
<feature type="transmembrane region" description="Helical" evidence="7">
    <location>
        <begin position="81"/>
        <end position="101"/>
    </location>
</feature>
<evidence type="ECO:0000256" key="7">
    <source>
        <dbReference type="SAM" id="Phobius"/>
    </source>
</evidence>
<reference evidence="8" key="1">
    <citation type="submission" date="2018-01" db="EMBL/GenBank/DDBJ databases">
        <authorList>
            <person name="Regsiter A."/>
            <person name="William W."/>
        </authorList>
    </citation>
    <scope>NUCLEOTIDE SEQUENCE</scope>
    <source>
        <strain evidence="8">TRIP AH-1</strain>
    </source>
</reference>
<evidence type="ECO:0000256" key="5">
    <source>
        <dbReference type="ARBA" id="ARBA00022989"/>
    </source>
</evidence>
<dbReference type="InterPro" id="IPR027417">
    <property type="entry name" value="P-loop_NTPase"/>
</dbReference>
<dbReference type="Gene3D" id="3.40.50.300">
    <property type="entry name" value="P-loop containing nucleotide triphosphate hydrolases"/>
    <property type="match status" value="1"/>
</dbReference>
<evidence type="ECO:0000256" key="6">
    <source>
        <dbReference type="ARBA" id="ARBA00023136"/>
    </source>
</evidence>
<dbReference type="NCBIfam" id="NF010450">
    <property type="entry name" value="PRK13876.1"/>
    <property type="match status" value="1"/>
</dbReference>
<dbReference type="InterPro" id="IPR003688">
    <property type="entry name" value="TraG/VirD4"/>
</dbReference>
<dbReference type="EMBL" id="OJIN01000043">
    <property type="protein sequence ID" value="SPD72446.1"/>
    <property type="molecule type" value="Genomic_DNA"/>
</dbReference>
<dbReference type="PANTHER" id="PTHR37937">
    <property type="entry name" value="CONJUGATIVE TRANSFER: DNA TRANSPORT"/>
    <property type="match status" value="1"/>
</dbReference>